<evidence type="ECO:0000256" key="4">
    <source>
        <dbReference type="ARBA" id="ARBA00023163"/>
    </source>
</evidence>
<dbReference type="PRINTS" id="PR00038">
    <property type="entry name" value="HTHLUXR"/>
</dbReference>
<dbReference type="InterPro" id="IPR011006">
    <property type="entry name" value="CheY-like_superfamily"/>
</dbReference>
<accession>A0ABU7L8R1</accession>
<evidence type="ECO:0000256" key="3">
    <source>
        <dbReference type="ARBA" id="ARBA00023125"/>
    </source>
</evidence>
<dbReference type="InterPro" id="IPR039420">
    <property type="entry name" value="WalR-like"/>
</dbReference>
<sequence length="225" mass="23940">MTRNTTTAVRVVIADDQRMVREGLSVVLGAQAGIEVVGEAANGAEAVATAAALEPDVVLMDIRMPEMDGLAATRRVCADVPATKVLVLTTYDLDEYVYQALQAGASGFLLKDASAATLADAVRIVAAGDALLAPSVTRRLLGEFARLPRDTPRVPTSPELTPRENEVLVLLSRGLSNAEIAAELFIGEQTVKTHVGRIFDKLALRDRTQAVIYAYENGIVAPGDR</sequence>
<dbReference type="Pfam" id="PF00072">
    <property type="entry name" value="Response_reg"/>
    <property type="match status" value="1"/>
</dbReference>
<protein>
    <submittedName>
        <fullName evidence="8">Response regulator transcription factor</fullName>
    </submittedName>
</protein>
<keyword evidence="4" id="KW-0804">Transcription</keyword>
<dbReference type="PROSITE" id="PS50043">
    <property type="entry name" value="HTH_LUXR_2"/>
    <property type="match status" value="1"/>
</dbReference>
<dbReference type="SMART" id="SM00448">
    <property type="entry name" value="REC"/>
    <property type="match status" value="1"/>
</dbReference>
<keyword evidence="1 5" id="KW-0597">Phosphoprotein</keyword>
<dbReference type="Pfam" id="PF00196">
    <property type="entry name" value="GerE"/>
    <property type="match status" value="1"/>
</dbReference>
<comment type="caution">
    <text evidence="8">The sequence shown here is derived from an EMBL/GenBank/DDBJ whole genome shotgun (WGS) entry which is preliminary data.</text>
</comment>
<organism evidence="8 9">
    <name type="scientific">Rhodococcus artemisiae</name>
    <dbReference type="NCBI Taxonomy" id="714159"/>
    <lineage>
        <taxon>Bacteria</taxon>
        <taxon>Bacillati</taxon>
        <taxon>Actinomycetota</taxon>
        <taxon>Actinomycetes</taxon>
        <taxon>Mycobacteriales</taxon>
        <taxon>Nocardiaceae</taxon>
        <taxon>Rhodococcus</taxon>
    </lineage>
</organism>
<dbReference type="RefSeq" id="WP_330133178.1">
    <property type="nucleotide sequence ID" value="NZ_JAUTXY010000004.1"/>
</dbReference>
<evidence type="ECO:0000313" key="9">
    <source>
        <dbReference type="Proteomes" id="UP001336020"/>
    </source>
</evidence>
<evidence type="ECO:0000256" key="1">
    <source>
        <dbReference type="ARBA" id="ARBA00022553"/>
    </source>
</evidence>
<feature type="domain" description="HTH luxR-type" evidence="6">
    <location>
        <begin position="153"/>
        <end position="218"/>
    </location>
</feature>
<keyword evidence="3" id="KW-0238">DNA-binding</keyword>
<dbReference type="SMART" id="SM00421">
    <property type="entry name" value="HTH_LUXR"/>
    <property type="match status" value="1"/>
</dbReference>
<dbReference type="SUPFAM" id="SSF52172">
    <property type="entry name" value="CheY-like"/>
    <property type="match status" value="1"/>
</dbReference>
<evidence type="ECO:0000256" key="2">
    <source>
        <dbReference type="ARBA" id="ARBA00023015"/>
    </source>
</evidence>
<dbReference type="SUPFAM" id="SSF46894">
    <property type="entry name" value="C-terminal effector domain of the bipartite response regulators"/>
    <property type="match status" value="1"/>
</dbReference>
<keyword evidence="9" id="KW-1185">Reference proteome</keyword>
<dbReference type="InterPro" id="IPR058245">
    <property type="entry name" value="NreC/VraR/RcsB-like_REC"/>
</dbReference>
<dbReference type="PANTHER" id="PTHR43214">
    <property type="entry name" value="TWO-COMPONENT RESPONSE REGULATOR"/>
    <property type="match status" value="1"/>
</dbReference>
<dbReference type="InterPro" id="IPR016032">
    <property type="entry name" value="Sig_transdc_resp-reg_C-effctor"/>
</dbReference>
<evidence type="ECO:0000313" key="8">
    <source>
        <dbReference type="EMBL" id="MEE2057935.1"/>
    </source>
</evidence>
<dbReference type="CDD" id="cd17535">
    <property type="entry name" value="REC_NarL-like"/>
    <property type="match status" value="1"/>
</dbReference>
<dbReference type="InterPro" id="IPR001789">
    <property type="entry name" value="Sig_transdc_resp-reg_receiver"/>
</dbReference>
<keyword evidence="2" id="KW-0805">Transcription regulation</keyword>
<proteinExistence type="predicted"/>
<evidence type="ECO:0000259" key="7">
    <source>
        <dbReference type="PROSITE" id="PS50110"/>
    </source>
</evidence>
<gene>
    <name evidence="8" type="ORF">Q7514_10415</name>
</gene>
<evidence type="ECO:0000256" key="5">
    <source>
        <dbReference type="PROSITE-ProRule" id="PRU00169"/>
    </source>
</evidence>
<name>A0ABU7L8R1_9NOCA</name>
<evidence type="ECO:0000259" key="6">
    <source>
        <dbReference type="PROSITE" id="PS50043"/>
    </source>
</evidence>
<dbReference type="Proteomes" id="UP001336020">
    <property type="component" value="Unassembled WGS sequence"/>
</dbReference>
<dbReference type="InterPro" id="IPR000792">
    <property type="entry name" value="Tscrpt_reg_LuxR_C"/>
</dbReference>
<dbReference type="Gene3D" id="3.40.50.2300">
    <property type="match status" value="1"/>
</dbReference>
<feature type="domain" description="Response regulatory" evidence="7">
    <location>
        <begin position="10"/>
        <end position="126"/>
    </location>
</feature>
<dbReference type="CDD" id="cd06170">
    <property type="entry name" value="LuxR_C_like"/>
    <property type="match status" value="1"/>
</dbReference>
<dbReference type="PROSITE" id="PS00622">
    <property type="entry name" value="HTH_LUXR_1"/>
    <property type="match status" value="1"/>
</dbReference>
<dbReference type="PROSITE" id="PS50110">
    <property type="entry name" value="RESPONSE_REGULATORY"/>
    <property type="match status" value="1"/>
</dbReference>
<feature type="modified residue" description="4-aspartylphosphate" evidence="5">
    <location>
        <position position="61"/>
    </location>
</feature>
<reference evidence="8 9" key="1">
    <citation type="submission" date="2023-07" db="EMBL/GenBank/DDBJ databases">
        <authorList>
            <person name="Girao M."/>
            <person name="Carvalho M.F."/>
        </authorList>
    </citation>
    <scope>NUCLEOTIDE SEQUENCE [LARGE SCALE GENOMIC DNA]</scope>
    <source>
        <strain evidence="8 9">YIM65754</strain>
    </source>
</reference>
<dbReference type="EMBL" id="JAUTXY010000004">
    <property type="protein sequence ID" value="MEE2057935.1"/>
    <property type="molecule type" value="Genomic_DNA"/>
</dbReference>
<dbReference type="PANTHER" id="PTHR43214:SF24">
    <property type="entry name" value="TRANSCRIPTIONAL REGULATORY PROTEIN NARL-RELATED"/>
    <property type="match status" value="1"/>
</dbReference>